<dbReference type="SUPFAM" id="SSF54373">
    <property type="entry name" value="FAD-linked reductases, C-terminal domain"/>
    <property type="match status" value="1"/>
</dbReference>
<dbReference type="EMBL" id="CP025299">
    <property type="protein sequence ID" value="AUG29071.1"/>
    <property type="molecule type" value="Genomic_DNA"/>
</dbReference>
<evidence type="ECO:0000313" key="3">
    <source>
        <dbReference type="Proteomes" id="UP000233276"/>
    </source>
</evidence>
<dbReference type="Proteomes" id="UP000233276">
    <property type="component" value="Chromosome"/>
</dbReference>
<dbReference type="AlphaFoldDB" id="A0A2K9DA91"/>
<name>A0A2K9DA91_9MICO</name>
<dbReference type="RefSeq" id="WP_101305897.1">
    <property type="nucleotide sequence ID" value="NZ_CP025299.1"/>
</dbReference>
<dbReference type="KEGG" id="mhos:CXR34_06040"/>
<gene>
    <name evidence="2" type="ORF">CXR34_06040</name>
</gene>
<accession>A0A2K9DA91</accession>
<dbReference type="InterPro" id="IPR054707">
    <property type="entry name" value="DhpH_subs-bd"/>
</dbReference>
<dbReference type="PANTHER" id="PTHR47469">
    <property type="entry name" value="MONOOXYGENASE-LIKE"/>
    <property type="match status" value="1"/>
</dbReference>
<proteinExistence type="predicted"/>
<dbReference type="Pfam" id="PF13450">
    <property type="entry name" value="NAD_binding_8"/>
    <property type="match status" value="1"/>
</dbReference>
<dbReference type="PANTHER" id="PTHR47469:SF2">
    <property type="entry name" value="OS06G0597600 PROTEIN"/>
    <property type="match status" value="1"/>
</dbReference>
<evidence type="ECO:0000259" key="1">
    <source>
        <dbReference type="Pfam" id="PF22607"/>
    </source>
</evidence>
<organism evidence="2 3">
    <name type="scientific">Microbacterium hominis</name>
    <dbReference type="NCBI Taxonomy" id="162426"/>
    <lineage>
        <taxon>Bacteria</taxon>
        <taxon>Bacillati</taxon>
        <taxon>Actinomycetota</taxon>
        <taxon>Actinomycetes</taxon>
        <taxon>Micrococcales</taxon>
        <taxon>Microbacteriaceae</taxon>
        <taxon>Microbacterium</taxon>
    </lineage>
</organism>
<dbReference type="PRINTS" id="PR00420">
    <property type="entry name" value="RNGMNOXGNASE"/>
</dbReference>
<dbReference type="NCBIfam" id="NF005566">
    <property type="entry name" value="PRK07236.1"/>
    <property type="match status" value="1"/>
</dbReference>
<dbReference type="Pfam" id="PF22607">
    <property type="entry name" value="FAD_binding-like"/>
    <property type="match status" value="1"/>
</dbReference>
<sequence>MRTALRVGVIGGSLGGLFTAALLHQAGHDVTVLERSRAGLARRGAGLVGQQDLFDVLARLGLTSVLRSGVEARERITLGRRGEVLHRDPTPQTQLSWDYIYDGLRALIPAGRYRLGSAVTEVRSDGRHATVRIEDGTTIPFDLVVGADGLNSVVRRAVAPERSDNRYVGYLTWRGLVPEAALPERAADILLERFAFYTAPGAHMLGYLVPGPDGQTAPGRRRYNWVWYRSLPSPELERLMVACGHGAASTSLAPGDLPADLRQSLVAAAAAELPVPFADAVAAEPRPFLQALYDYVAPRMAAPSVALVGDAAVVVRPHTAMGAAKAAGDAMALVDLLGTELSLADALATYDRDRLPVGRAIARYGQELGDSLPL</sequence>
<dbReference type="InterPro" id="IPR053212">
    <property type="entry name" value="DHP_3-monooxygenase"/>
</dbReference>
<dbReference type="SUPFAM" id="SSF51905">
    <property type="entry name" value="FAD/NAD(P)-binding domain"/>
    <property type="match status" value="1"/>
</dbReference>
<reference evidence="2 3" key="1">
    <citation type="submission" date="2017-12" db="EMBL/GenBank/DDBJ databases">
        <title>Isolation and characterization of estrogens degradatiion strain Microbacterium hominis SJTG1.</title>
        <authorList>
            <person name="Xiong W."/>
            <person name="Yin C."/>
            <person name="Zheng D."/>
            <person name="Liang R."/>
        </authorList>
    </citation>
    <scope>NUCLEOTIDE SEQUENCE [LARGE SCALE GENOMIC DNA]</scope>
    <source>
        <strain evidence="2 3">SJTG1</strain>
    </source>
</reference>
<dbReference type="Gene3D" id="3.50.50.60">
    <property type="entry name" value="FAD/NAD(P)-binding domain"/>
    <property type="match status" value="2"/>
</dbReference>
<evidence type="ECO:0000313" key="2">
    <source>
        <dbReference type="EMBL" id="AUG29071.1"/>
    </source>
</evidence>
<protein>
    <submittedName>
        <fullName evidence="2">2-polyprenyl-6-methoxyphenol hydroxylase</fullName>
    </submittedName>
</protein>
<dbReference type="InterPro" id="IPR036188">
    <property type="entry name" value="FAD/NAD-bd_sf"/>
</dbReference>
<feature type="domain" description="2,6-dihydroxypyridine 3-monooxygenase substrate binding" evidence="1">
    <location>
        <begin position="167"/>
        <end position="294"/>
    </location>
</feature>